<dbReference type="SUPFAM" id="SSF63825">
    <property type="entry name" value="YWTD domain"/>
    <property type="match status" value="1"/>
</dbReference>
<proteinExistence type="predicted"/>
<dbReference type="AlphaFoldDB" id="A0A9Q5SUQ2"/>
<evidence type="ECO:0000313" key="3">
    <source>
        <dbReference type="Proteomes" id="UP000195975"/>
    </source>
</evidence>
<dbReference type="Gene3D" id="2.120.10.30">
    <property type="entry name" value="TolB, C-terminal domain"/>
    <property type="match status" value="1"/>
</dbReference>
<feature type="chain" id="PRO_5040505977" evidence="1">
    <location>
        <begin position="23"/>
        <end position="389"/>
    </location>
</feature>
<name>A0A9Q5SUQ2_9BACT</name>
<organism evidence="2 3">
    <name type="scientific">Parabacteroides johnsonii</name>
    <dbReference type="NCBI Taxonomy" id="387661"/>
    <lineage>
        <taxon>Bacteria</taxon>
        <taxon>Pseudomonadati</taxon>
        <taxon>Bacteroidota</taxon>
        <taxon>Bacteroidia</taxon>
        <taxon>Bacteroidales</taxon>
        <taxon>Tannerellaceae</taxon>
        <taxon>Parabacteroides</taxon>
    </lineage>
</organism>
<accession>A0A9Q5SUQ2</accession>
<dbReference type="RefSeq" id="WP_008146365.1">
    <property type="nucleotide sequence ID" value="NZ_CAJLBM010000010.1"/>
</dbReference>
<comment type="caution">
    <text evidence="2">The sequence shown here is derived from an EMBL/GenBank/DDBJ whole genome shotgun (WGS) entry which is preliminary data.</text>
</comment>
<dbReference type="Pfam" id="PF17170">
    <property type="entry name" value="DUF5128"/>
    <property type="match status" value="1"/>
</dbReference>
<reference evidence="3" key="1">
    <citation type="submission" date="2017-04" db="EMBL/GenBank/DDBJ databases">
        <title>Function of individual gut microbiota members based on whole genome sequencing of pure cultures obtained from chicken caecum.</title>
        <authorList>
            <person name="Medvecky M."/>
            <person name="Cejkova D."/>
            <person name="Polansky O."/>
            <person name="Karasova D."/>
            <person name="Kubasova T."/>
            <person name="Cizek A."/>
            <person name="Rychlik I."/>
        </authorList>
    </citation>
    <scope>NUCLEOTIDE SEQUENCE [LARGE SCALE GENOMIC DNA]</scope>
    <source>
        <strain evidence="3">An42</strain>
    </source>
</reference>
<dbReference type="EMBL" id="NFIJ01000001">
    <property type="protein sequence ID" value="OUO07284.1"/>
    <property type="molecule type" value="Genomic_DNA"/>
</dbReference>
<protein>
    <submittedName>
        <fullName evidence="2">6-bladed beta-propeller</fullName>
    </submittedName>
</protein>
<dbReference type="Proteomes" id="UP000195975">
    <property type="component" value="Unassembled WGS sequence"/>
</dbReference>
<sequence length="389" mass="45211">MKHSFFISLLLFSVSFPVLLQAQAIIPFAKGIADKKEIKLSEVASAIKYIPLETTAESLLEQDILDVTIAGGYLFVCDYKKLFQFTLEGKFVRQIGRAGQGPGEYTESILGVTYNERLKEIYLSDPRQLKLHVYSFDGKFLHDINMEGREYVRLQNDGCFYAIYNDFLYDKQKRGKEMVVYDGDGKELYNFRFRPKEGVRYPGINFTLPVIYTYQNAIYYKNPLEQEINRIEKKKRKPVYKLDLHDLEKLNHEEDGKLVIDREKQVGGYQPNEIAKKKIYFQDIFELDHNMGIYYIQEDERRFAWYDKQNGKVCRVRSLQADKDGFTDDLEGGSPVLPNFLRNGKLVGVVPAPVLQEKVDPENVRGSLKRVMEELLEEDNQVIQIVTLK</sequence>
<keyword evidence="1" id="KW-0732">Signal</keyword>
<gene>
    <name evidence="2" type="ORF">B5F96_01030</name>
</gene>
<dbReference type="InterPro" id="IPR011042">
    <property type="entry name" value="6-blade_b-propeller_TolB-like"/>
</dbReference>
<feature type="signal peptide" evidence="1">
    <location>
        <begin position="1"/>
        <end position="22"/>
    </location>
</feature>
<evidence type="ECO:0000256" key="1">
    <source>
        <dbReference type="SAM" id="SignalP"/>
    </source>
</evidence>
<dbReference type="GeneID" id="93409478"/>
<evidence type="ECO:0000313" key="2">
    <source>
        <dbReference type="EMBL" id="OUO07284.1"/>
    </source>
</evidence>